<feature type="compositionally biased region" description="Polar residues" evidence="1">
    <location>
        <begin position="8"/>
        <end position="18"/>
    </location>
</feature>
<evidence type="ECO:0000256" key="1">
    <source>
        <dbReference type="SAM" id="MobiDB-lite"/>
    </source>
</evidence>
<name>A0A7G3ARV3_LUTLO</name>
<feature type="region of interest" description="Disordered" evidence="1">
    <location>
        <begin position="1"/>
        <end position="89"/>
    </location>
</feature>
<dbReference type="PANTHER" id="PTHR33273:SF2">
    <property type="entry name" value="ENDONUCLEASE_EXONUCLEASE_PHOSPHATASE DOMAIN-CONTAINING PROTEIN"/>
    <property type="match status" value="1"/>
</dbReference>
<dbReference type="AlphaFoldDB" id="A0A7G3ARV3"/>
<dbReference type="InterPro" id="IPR006579">
    <property type="entry name" value="Pre_C2HC_dom"/>
</dbReference>
<evidence type="ECO:0000259" key="2">
    <source>
        <dbReference type="SMART" id="SM00596"/>
    </source>
</evidence>
<evidence type="ECO:0000313" key="3">
    <source>
        <dbReference type="EMBL" id="MBC1174937.1"/>
    </source>
</evidence>
<feature type="region of interest" description="Disordered" evidence="1">
    <location>
        <begin position="319"/>
        <end position="368"/>
    </location>
</feature>
<sequence length="399" mass="45113">MPAGKNSPGCSGWQQANKGNKHPSETPSSSNTTMKQPKPTYWLAAKPPEPAETQNRFDPISPTNEPMDTNTASEETQEVTKETKEPKPPPIFVYNLEDITPLKDYLSKVAGEEKFSLKCLINGAIKIKVLTAEAHNAVIKYSAKKKLELHTYQFKSERAFRVVLKGLHSSTKTEDIKTELERLGHKVQNIINVRQRTTKVPLSMFNVNLERKDSNKEIYKINRMLHCVVEFQPPRAKRELPQCCRCQQFGHTKAYCSRKPRCVKCSGEHLTAECPRKERDPQVKCANCGGAHPANYRGCEIHKQLQKRHFPKLREKTLARTGNNDNKNQNQNNGMTITPGLSFSGVVRGNTQTTDNPPNNPSPVQHSNDMSELKEMMKTLMQQMSAMMTMLTQALVQKN</sequence>
<feature type="compositionally biased region" description="Polar residues" evidence="1">
    <location>
        <begin position="52"/>
        <end position="73"/>
    </location>
</feature>
<feature type="compositionally biased region" description="Polar residues" evidence="1">
    <location>
        <begin position="25"/>
        <end position="35"/>
    </location>
</feature>
<reference evidence="3" key="1">
    <citation type="journal article" date="2020" name="BMC">
        <title>Leishmania infection induces a limited differential gene expression in the sand fly midgut.</title>
        <authorList>
            <person name="Coutinho-Abreu I.V."/>
            <person name="Serafim T.D."/>
            <person name="Meneses C."/>
            <person name="Kamhawi S."/>
            <person name="Oliveira F."/>
            <person name="Valenzuela J.G."/>
        </authorList>
    </citation>
    <scope>NUCLEOTIDE SEQUENCE</scope>
    <source>
        <strain evidence="3">Jacobina</strain>
        <tissue evidence="3">Midgut</tissue>
    </source>
</reference>
<dbReference type="SMART" id="SM00596">
    <property type="entry name" value="PRE_C2HC"/>
    <property type="match status" value="1"/>
</dbReference>
<feature type="compositionally biased region" description="Low complexity" evidence="1">
    <location>
        <begin position="323"/>
        <end position="333"/>
    </location>
</feature>
<feature type="domain" description="Pre-C2HC" evidence="2">
    <location>
        <begin position="173"/>
        <end position="241"/>
    </location>
</feature>
<organism evidence="3">
    <name type="scientific">Lutzomyia longipalpis</name>
    <name type="common">Sand fly</name>
    <dbReference type="NCBI Taxonomy" id="7200"/>
    <lineage>
        <taxon>Eukaryota</taxon>
        <taxon>Metazoa</taxon>
        <taxon>Ecdysozoa</taxon>
        <taxon>Arthropoda</taxon>
        <taxon>Hexapoda</taxon>
        <taxon>Insecta</taxon>
        <taxon>Pterygota</taxon>
        <taxon>Neoptera</taxon>
        <taxon>Endopterygota</taxon>
        <taxon>Diptera</taxon>
        <taxon>Nematocera</taxon>
        <taxon>Psychodoidea</taxon>
        <taxon>Psychodidae</taxon>
        <taxon>Lutzomyia</taxon>
        <taxon>Lutzomyia</taxon>
    </lineage>
</organism>
<dbReference type="EMBL" id="GITU01006234">
    <property type="protein sequence ID" value="MBC1174937.1"/>
    <property type="molecule type" value="Transcribed_RNA"/>
</dbReference>
<dbReference type="Pfam" id="PF07530">
    <property type="entry name" value="PRE_C2HC"/>
    <property type="match status" value="1"/>
</dbReference>
<dbReference type="PANTHER" id="PTHR33273">
    <property type="entry name" value="DOMAIN-CONTAINING PROTEIN, PUTATIVE-RELATED"/>
    <property type="match status" value="1"/>
</dbReference>
<accession>A0A7G3ARV3</accession>
<protein>
    <submittedName>
        <fullName evidence="3">Putative nucleic-acid-binding protein from transposon x-element</fullName>
    </submittedName>
</protein>
<proteinExistence type="predicted"/>
<feature type="compositionally biased region" description="Basic and acidic residues" evidence="1">
    <location>
        <begin position="78"/>
        <end position="87"/>
    </location>
</feature>